<name>A0A0F9BSH0_9ZZZZ</name>
<feature type="region of interest" description="Disordered" evidence="1">
    <location>
        <begin position="70"/>
        <end position="93"/>
    </location>
</feature>
<comment type="caution">
    <text evidence="2">The sequence shown here is derived from an EMBL/GenBank/DDBJ whole genome shotgun (WGS) entry which is preliminary data.</text>
</comment>
<evidence type="ECO:0000313" key="2">
    <source>
        <dbReference type="EMBL" id="KKL16822.1"/>
    </source>
</evidence>
<sequence length="254" mass="28747">MSTRRERLERKAERRREWASKADTRAERRFDAARRLADMIPLGQPILVGHHSQRRAEADRDRIHRDMGKGVAEAELSRSHDSKADGIEGQLDRSIYSDDTDAVQALEARIEERQAEVERCKAINKAIRAGAGWEARLAPPLTEKEKAELLSLARAWGNVYKPGYPPYHLSNLNGRIRADRERLKAITASAARTEQAEASGGVLVEGDDWIRVTFAERPIYQIIDALKAAGFMWMKGSWVGERNKLPETVKENQP</sequence>
<reference evidence="2" key="1">
    <citation type="journal article" date="2015" name="Nature">
        <title>Complex archaea that bridge the gap between prokaryotes and eukaryotes.</title>
        <authorList>
            <person name="Spang A."/>
            <person name="Saw J.H."/>
            <person name="Jorgensen S.L."/>
            <person name="Zaremba-Niedzwiedzka K."/>
            <person name="Martijn J."/>
            <person name="Lind A.E."/>
            <person name="van Eijk R."/>
            <person name="Schleper C."/>
            <person name="Guy L."/>
            <person name="Ettema T.J."/>
        </authorList>
    </citation>
    <scope>NUCLEOTIDE SEQUENCE</scope>
</reference>
<proteinExistence type="predicted"/>
<accession>A0A0F9BSH0</accession>
<dbReference type="Pfam" id="PF12083">
    <property type="entry name" value="DUF3560"/>
    <property type="match status" value="1"/>
</dbReference>
<protein>
    <recommendedName>
        <fullName evidence="3">DUF3560 domain-containing protein</fullName>
    </recommendedName>
</protein>
<dbReference type="InterPro" id="IPR021944">
    <property type="entry name" value="DUF3560"/>
</dbReference>
<dbReference type="AlphaFoldDB" id="A0A0F9BSH0"/>
<feature type="compositionally biased region" description="Basic and acidic residues" evidence="1">
    <location>
        <begin position="75"/>
        <end position="86"/>
    </location>
</feature>
<evidence type="ECO:0008006" key="3">
    <source>
        <dbReference type="Google" id="ProtNLM"/>
    </source>
</evidence>
<gene>
    <name evidence="2" type="ORF">LCGC14_2491710</name>
</gene>
<dbReference type="EMBL" id="LAZR01039514">
    <property type="protein sequence ID" value="KKL16822.1"/>
    <property type="molecule type" value="Genomic_DNA"/>
</dbReference>
<feature type="region of interest" description="Disordered" evidence="1">
    <location>
        <begin position="1"/>
        <end position="24"/>
    </location>
</feature>
<evidence type="ECO:0000256" key="1">
    <source>
        <dbReference type="SAM" id="MobiDB-lite"/>
    </source>
</evidence>
<organism evidence="2">
    <name type="scientific">marine sediment metagenome</name>
    <dbReference type="NCBI Taxonomy" id="412755"/>
    <lineage>
        <taxon>unclassified sequences</taxon>
        <taxon>metagenomes</taxon>
        <taxon>ecological metagenomes</taxon>
    </lineage>
</organism>